<dbReference type="Proteomes" id="UP000087171">
    <property type="component" value="Chromosome Ca4"/>
</dbReference>
<dbReference type="InterPro" id="IPR019557">
    <property type="entry name" value="AminoTfrase-like_pln_mobile"/>
</dbReference>
<dbReference type="OrthoDB" id="1421998at2759"/>
<evidence type="ECO:0000256" key="1">
    <source>
        <dbReference type="SAM" id="MobiDB-lite"/>
    </source>
</evidence>
<name>A0A3Q7YA52_CICAR</name>
<dbReference type="RefSeq" id="XP_027189377.1">
    <property type="nucleotide sequence ID" value="XM_027333576.1"/>
</dbReference>
<dbReference type="AlphaFoldDB" id="A0A3Q7YA52"/>
<dbReference type="GO" id="GO:0010073">
    <property type="term" value="P:meristem maintenance"/>
    <property type="evidence" value="ECO:0007669"/>
    <property type="project" value="InterPro"/>
</dbReference>
<dbReference type="PANTHER" id="PTHR46033">
    <property type="entry name" value="PROTEIN MAIN-LIKE 2"/>
    <property type="match status" value="1"/>
</dbReference>
<feature type="compositionally biased region" description="Basic and acidic residues" evidence="1">
    <location>
        <begin position="119"/>
        <end position="128"/>
    </location>
</feature>
<organism evidence="4 5">
    <name type="scientific">Cicer arietinum</name>
    <name type="common">Chickpea</name>
    <name type="synonym">Garbanzo</name>
    <dbReference type="NCBI Taxonomy" id="3827"/>
    <lineage>
        <taxon>Eukaryota</taxon>
        <taxon>Viridiplantae</taxon>
        <taxon>Streptophyta</taxon>
        <taxon>Embryophyta</taxon>
        <taxon>Tracheophyta</taxon>
        <taxon>Spermatophyta</taxon>
        <taxon>Magnoliopsida</taxon>
        <taxon>eudicotyledons</taxon>
        <taxon>Gunneridae</taxon>
        <taxon>Pentapetalae</taxon>
        <taxon>rosids</taxon>
        <taxon>fabids</taxon>
        <taxon>Fabales</taxon>
        <taxon>Fabaceae</taxon>
        <taxon>Papilionoideae</taxon>
        <taxon>50 kb inversion clade</taxon>
        <taxon>NPAAA clade</taxon>
        <taxon>Hologalegina</taxon>
        <taxon>IRL clade</taxon>
        <taxon>Cicereae</taxon>
        <taxon>Cicer</taxon>
    </lineage>
</organism>
<sequence>MILISLLTVIVFALPFPYEAVPLYVPHFVTIIALHILVSGLGLTSVVLSTRTSVILSIPFRFLSLTSAPVLMPRMRGAFGQIIRNIVGGDGVERIPPTASNRRRNEANRQIRHRRRRQDIHDDVREPQMEEDMEHADDDGFPGGPMLRHVLTQYEHHVARRLWEGEDRGPLKVITHGLKLKKFSEVPVPHPVERWIRESGLLPLSSAYLTMVDAGLVSAFIERWHRETSSFHLPFGEMTITLDDVATLLHISPNGKFFDAPVNMSTNNAARAAHEYLGATWEESLAEINFNKCAQYRLQWLRDLYSRLIQTNQFECAARAYLLHLVGITIFADKTHTRVEAKYISLFIDLDRCRHYSWAAATLVFLYDNMGDGAVHDTRQLGGYMTLLQCWIYEHFPRICKRGDRGAVPAHLPRACRWIAKHAVEGGLVTYRQRLDALLLEDVLFTPYDDDRANYPFEDISMFSGYLRCGGVSVPYLPERCLRQFSRIQCIPPDVPPMPANIDWVWQTTMQSSVSVFQRLYHVASFPGEVTEDYYAWYMSVSHPLIIPRTTAHAGTSSDHPSSAAHVGTSFAAHAGPSSSDRDRRTTELVRRGINLVEPFSEIYEILSALCLMYDV</sequence>
<evidence type="ECO:0000313" key="5">
    <source>
        <dbReference type="RefSeq" id="XP_027189377.1"/>
    </source>
</evidence>
<reference evidence="4" key="1">
    <citation type="journal article" date="2013" name="Nat. Biotechnol.">
        <title>Draft genome sequence of chickpea (Cicer arietinum) provides a resource for trait improvement.</title>
        <authorList>
            <person name="Varshney R.K."/>
            <person name="Song C."/>
            <person name="Saxena R.K."/>
            <person name="Azam S."/>
            <person name="Yu S."/>
            <person name="Sharpe A.G."/>
            <person name="Cannon S."/>
            <person name="Baek J."/>
            <person name="Rosen B.D."/>
            <person name="Tar'an B."/>
            <person name="Millan T."/>
            <person name="Zhang X."/>
            <person name="Ramsay L.D."/>
            <person name="Iwata A."/>
            <person name="Wang Y."/>
            <person name="Nelson W."/>
            <person name="Farmer A.D."/>
            <person name="Gaur P.M."/>
            <person name="Soderlund C."/>
            <person name="Penmetsa R.V."/>
            <person name="Xu C."/>
            <person name="Bharti A.K."/>
            <person name="He W."/>
            <person name="Winter P."/>
            <person name="Zhao S."/>
            <person name="Hane J.K."/>
            <person name="Carrasquilla-Garcia N."/>
            <person name="Condie J.A."/>
            <person name="Upadhyaya H.D."/>
            <person name="Luo M.C."/>
            <person name="Thudi M."/>
            <person name="Gowda C.L."/>
            <person name="Singh N.P."/>
            <person name="Lichtenzveig J."/>
            <person name="Gali K.K."/>
            <person name="Rubio J."/>
            <person name="Nadarajan N."/>
            <person name="Dolezel J."/>
            <person name="Bansal K.C."/>
            <person name="Xu X."/>
            <person name="Edwards D."/>
            <person name="Zhang G."/>
            <person name="Kahl G."/>
            <person name="Gil J."/>
            <person name="Singh K.B."/>
            <person name="Datta S.K."/>
            <person name="Jackson S.A."/>
            <person name="Wang J."/>
            <person name="Cook D.R."/>
        </authorList>
    </citation>
    <scope>NUCLEOTIDE SEQUENCE [LARGE SCALE GENOMIC DNA]</scope>
    <source>
        <strain evidence="4">cv. CDC Frontier</strain>
    </source>
</reference>
<dbReference type="Pfam" id="PF10536">
    <property type="entry name" value="PMD"/>
    <property type="match status" value="1"/>
</dbReference>
<evidence type="ECO:0000256" key="2">
    <source>
        <dbReference type="SAM" id="Phobius"/>
    </source>
</evidence>
<accession>A0A3Q7YA52</accession>
<evidence type="ECO:0000259" key="3">
    <source>
        <dbReference type="Pfam" id="PF10536"/>
    </source>
</evidence>
<dbReference type="STRING" id="3827.A0A3Q7YA52"/>
<feature type="transmembrane region" description="Helical" evidence="2">
    <location>
        <begin position="23"/>
        <end position="47"/>
    </location>
</feature>
<keyword evidence="2" id="KW-1133">Transmembrane helix</keyword>
<dbReference type="PANTHER" id="PTHR46033:SF1">
    <property type="entry name" value="PROTEIN MAIN-LIKE 2"/>
    <property type="match status" value="1"/>
</dbReference>
<feature type="region of interest" description="Disordered" evidence="1">
    <location>
        <begin position="94"/>
        <end position="136"/>
    </location>
</feature>
<keyword evidence="2" id="KW-0812">Transmembrane</keyword>
<reference evidence="5" key="2">
    <citation type="submission" date="2025-08" db="UniProtKB">
        <authorList>
            <consortium name="RefSeq"/>
        </authorList>
    </citation>
    <scope>IDENTIFICATION</scope>
    <source>
        <tissue evidence="5">Etiolated seedlings</tissue>
    </source>
</reference>
<dbReference type="InterPro" id="IPR044824">
    <property type="entry name" value="MAIN-like"/>
</dbReference>
<feature type="transmembrane region" description="Helical" evidence="2">
    <location>
        <begin position="54"/>
        <end position="72"/>
    </location>
</feature>
<protein>
    <submittedName>
        <fullName evidence="5">Protein MAIN-LIKE 1-like</fullName>
    </submittedName>
</protein>
<proteinExistence type="predicted"/>
<keyword evidence="4" id="KW-1185">Reference proteome</keyword>
<evidence type="ECO:0000313" key="4">
    <source>
        <dbReference type="Proteomes" id="UP000087171"/>
    </source>
</evidence>
<gene>
    <name evidence="5" type="primary">LOC105851940</name>
</gene>
<feature type="domain" description="Aminotransferase-like plant mobile" evidence="3">
    <location>
        <begin position="207"/>
        <end position="538"/>
    </location>
</feature>
<keyword evidence="2" id="KW-0472">Membrane</keyword>